<dbReference type="InterPro" id="IPR000873">
    <property type="entry name" value="AMP-dep_synth/lig_dom"/>
</dbReference>
<dbReference type="Pfam" id="PF13193">
    <property type="entry name" value="AMP-binding_C"/>
    <property type="match status" value="1"/>
</dbReference>
<dbReference type="Gene3D" id="3.40.50.12780">
    <property type="entry name" value="N-terminal domain of ligase-like"/>
    <property type="match status" value="1"/>
</dbReference>
<comment type="similarity">
    <text evidence="1">Belongs to the ATP-dependent AMP-binding enzyme family.</text>
</comment>
<sequence length="547" mass="59781">MQNSMMHLPLVIGSLADHVERFHTATEVVSVETTGEVTHTSWGAVIGNARRLASALEMHGVMQGDRCGTIAWNTRRHLEIYFGVSGGGMVCHTLNPRLAAEQLVYIVNDARDRVLFIDRGFVPTIAGLIEQMPTVKMVVMMGARDEALAAQLDGMLFYDELIAQGDTAFQWPQIAETEPSSLCYTSGTTGHPKGVLYTHRSTLLHTLAGNSPDCLALSARDTVMPAVPMFHVNAWGVPYIAASVGAKLVLPGPKLDGESLARLIAAERVSLALGVPTVWLGLLQGLEATGADVSCLKRAMVGGTALPPSMIAEFRDRYGVDLVHLWGMTETSPLGTVNQLLQKHLDLPPEDQAERRLAQGRPPYGVQLRLVDSAGHVLPHDGVTQGELQVRGHWIVDTYYNKDRSALTFDGWFDTGDIATIDADGYMVIRDRSKDIIKSGGEWISTVELENIAIAHPAVANAAAIAARHPKWDERPVVIVQRHLRMEVTEDEILACYRGKVPNWQIPDRVLFIDNLPLGATGKVVKARLRELYGEVLMPELAEAEPV</sequence>
<dbReference type="InterPro" id="IPR045851">
    <property type="entry name" value="AMP-bd_C_sf"/>
</dbReference>
<evidence type="ECO:0000256" key="3">
    <source>
        <dbReference type="ARBA" id="ARBA00022832"/>
    </source>
</evidence>
<accession>A0A1G7K3X7</accession>
<keyword evidence="3" id="KW-0276">Fatty acid metabolism</keyword>
<name>A0A1G7K3X7_RHOCA</name>
<evidence type="ECO:0000313" key="7">
    <source>
        <dbReference type="EMBL" id="SDF31800.1"/>
    </source>
</evidence>
<evidence type="ECO:0000256" key="1">
    <source>
        <dbReference type="ARBA" id="ARBA00006432"/>
    </source>
</evidence>
<evidence type="ECO:0000256" key="2">
    <source>
        <dbReference type="ARBA" id="ARBA00022598"/>
    </source>
</evidence>
<feature type="domain" description="AMP-dependent synthetase/ligase" evidence="5">
    <location>
        <begin position="17"/>
        <end position="400"/>
    </location>
</feature>
<dbReference type="RefSeq" id="WP_074554017.1">
    <property type="nucleotide sequence ID" value="NZ_CP119563.1"/>
</dbReference>
<dbReference type="Pfam" id="PF00501">
    <property type="entry name" value="AMP-binding"/>
    <property type="match status" value="1"/>
</dbReference>
<dbReference type="InterPro" id="IPR025110">
    <property type="entry name" value="AMP-bd_C"/>
</dbReference>
<dbReference type="InterPro" id="IPR020845">
    <property type="entry name" value="AMP-binding_CS"/>
</dbReference>
<dbReference type="PANTHER" id="PTHR43859">
    <property type="entry name" value="ACYL-ACTIVATING ENZYME"/>
    <property type="match status" value="1"/>
</dbReference>
<evidence type="ECO:0000313" key="8">
    <source>
        <dbReference type="Proteomes" id="UP000183812"/>
    </source>
</evidence>
<protein>
    <submittedName>
        <fullName evidence="7">Fatty-acyl-CoA synthase</fullName>
    </submittedName>
</protein>
<dbReference type="GO" id="GO:0016874">
    <property type="term" value="F:ligase activity"/>
    <property type="evidence" value="ECO:0007669"/>
    <property type="project" value="UniProtKB-KW"/>
</dbReference>
<gene>
    <name evidence="7" type="ORF">SAMN04244550_02048</name>
</gene>
<dbReference type="NCBIfam" id="NF004837">
    <property type="entry name" value="PRK06187.1"/>
    <property type="match status" value="1"/>
</dbReference>
<dbReference type="InterPro" id="IPR042099">
    <property type="entry name" value="ANL_N_sf"/>
</dbReference>
<dbReference type="PROSITE" id="PS00455">
    <property type="entry name" value="AMP_BINDING"/>
    <property type="match status" value="1"/>
</dbReference>
<evidence type="ECO:0000256" key="4">
    <source>
        <dbReference type="ARBA" id="ARBA00023098"/>
    </source>
</evidence>
<dbReference type="SUPFAM" id="SSF56801">
    <property type="entry name" value="Acetyl-CoA synthetase-like"/>
    <property type="match status" value="1"/>
</dbReference>
<dbReference type="Proteomes" id="UP000183812">
    <property type="component" value="Unassembled WGS sequence"/>
</dbReference>
<dbReference type="EMBL" id="FNAY01000009">
    <property type="protein sequence ID" value="SDF31800.1"/>
    <property type="molecule type" value="Genomic_DNA"/>
</dbReference>
<dbReference type="Gene3D" id="3.30.300.30">
    <property type="match status" value="1"/>
</dbReference>
<dbReference type="PANTHER" id="PTHR43859:SF4">
    <property type="entry name" value="BUTANOATE--COA LIGASE AAE1-RELATED"/>
    <property type="match status" value="1"/>
</dbReference>
<dbReference type="AlphaFoldDB" id="A0A1G7K3X7"/>
<keyword evidence="2" id="KW-0436">Ligase</keyword>
<keyword evidence="4" id="KW-0443">Lipid metabolism</keyword>
<evidence type="ECO:0000259" key="5">
    <source>
        <dbReference type="Pfam" id="PF00501"/>
    </source>
</evidence>
<feature type="domain" description="AMP-binding enzyme C-terminal" evidence="6">
    <location>
        <begin position="448"/>
        <end position="523"/>
    </location>
</feature>
<dbReference type="GO" id="GO:0006631">
    <property type="term" value="P:fatty acid metabolic process"/>
    <property type="evidence" value="ECO:0007669"/>
    <property type="project" value="UniProtKB-KW"/>
</dbReference>
<dbReference type="CDD" id="cd12119">
    <property type="entry name" value="ttLC_FACS_AlkK_like"/>
    <property type="match status" value="1"/>
</dbReference>
<reference evidence="7 8" key="1">
    <citation type="submission" date="2016-10" db="EMBL/GenBank/DDBJ databases">
        <authorList>
            <person name="de Groot N.N."/>
        </authorList>
    </citation>
    <scope>NUCLEOTIDE SEQUENCE [LARGE SCALE GENOMIC DNA]</scope>
    <source>
        <strain evidence="8">DSM 938 / 37b4</strain>
    </source>
</reference>
<organism evidence="7 8">
    <name type="scientific">Rhodobacter capsulatus</name>
    <name type="common">Rhodopseudomonas capsulata</name>
    <dbReference type="NCBI Taxonomy" id="1061"/>
    <lineage>
        <taxon>Bacteria</taxon>
        <taxon>Pseudomonadati</taxon>
        <taxon>Pseudomonadota</taxon>
        <taxon>Alphaproteobacteria</taxon>
        <taxon>Rhodobacterales</taxon>
        <taxon>Rhodobacter group</taxon>
        <taxon>Rhodobacter</taxon>
    </lineage>
</organism>
<evidence type="ECO:0000259" key="6">
    <source>
        <dbReference type="Pfam" id="PF13193"/>
    </source>
</evidence>
<dbReference type="OrthoDB" id="9803968at2"/>
<proteinExistence type="inferred from homology"/>